<evidence type="ECO:0000313" key="1">
    <source>
        <dbReference type="EMBL" id="KAF2566184.1"/>
    </source>
</evidence>
<dbReference type="Proteomes" id="UP000712600">
    <property type="component" value="Unassembled WGS sequence"/>
</dbReference>
<dbReference type="EMBL" id="QGKX02000996">
    <property type="protein sequence ID" value="KAF3553318.1"/>
    <property type="molecule type" value="Genomic_DNA"/>
</dbReference>
<protein>
    <submittedName>
        <fullName evidence="1">Uncharacterized protein</fullName>
    </submittedName>
</protein>
<organism evidence="1 3">
    <name type="scientific">Brassica cretica</name>
    <name type="common">Mustard</name>
    <dbReference type="NCBI Taxonomy" id="69181"/>
    <lineage>
        <taxon>Eukaryota</taxon>
        <taxon>Viridiplantae</taxon>
        <taxon>Streptophyta</taxon>
        <taxon>Embryophyta</taxon>
        <taxon>Tracheophyta</taxon>
        <taxon>Spermatophyta</taxon>
        <taxon>Magnoliopsida</taxon>
        <taxon>eudicotyledons</taxon>
        <taxon>Gunneridae</taxon>
        <taxon>Pentapetalae</taxon>
        <taxon>rosids</taxon>
        <taxon>malvids</taxon>
        <taxon>Brassicales</taxon>
        <taxon>Brassicaceae</taxon>
        <taxon>Brassiceae</taxon>
        <taxon>Brassica</taxon>
    </lineage>
</organism>
<dbReference type="Proteomes" id="UP000712281">
    <property type="component" value="Unassembled WGS sequence"/>
</dbReference>
<name>A0A8S9I8U8_BRACR</name>
<dbReference type="EMBL" id="QGKW02001911">
    <property type="protein sequence ID" value="KAF2566184.1"/>
    <property type="molecule type" value="Genomic_DNA"/>
</dbReference>
<evidence type="ECO:0000313" key="2">
    <source>
        <dbReference type="EMBL" id="KAF3553318.1"/>
    </source>
</evidence>
<gene>
    <name evidence="1" type="ORF">F2Q68_00026797</name>
    <name evidence="2" type="ORF">F2Q69_00016004</name>
</gene>
<evidence type="ECO:0000313" key="3">
    <source>
        <dbReference type="Proteomes" id="UP000712281"/>
    </source>
</evidence>
<reference evidence="2" key="2">
    <citation type="submission" date="2019-12" db="EMBL/GenBank/DDBJ databases">
        <title>Genome sequencing and annotation of Brassica cretica.</title>
        <authorList>
            <person name="Studholme D.J."/>
            <person name="Sarris P."/>
        </authorList>
    </citation>
    <scope>NUCLEOTIDE SEQUENCE</scope>
    <source>
        <strain evidence="2">PFS-109/04</strain>
        <tissue evidence="2">Leaf</tissue>
    </source>
</reference>
<proteinExistence type="predicted"/>
<comment type="caution">
    <text evidence="1">The sequence shown here is derived from an EMBL/GenBank/DDBJ whole genome shotgun (WGS) entry which is preliminary data.</text>
</comment>
<reference evidence="1" key="1">
    <citation type="submission" date="2019-12" db="EMBL/GenBank/DDBJ databases">
        <title>Genome sequencing and annotation of Brassica cretica.</title>
        <authorList>
            <person name="Studholme D.J."/>
            <person name="Sarris P.F."/>
        </authorList>
    </citation>
    <scope>NUCLEOTIDE SEQUENCE</scope>
    <source>
        <strain evidence="1">PFS-001/15</strain>
        <tissue evidence="1">Leaf</tissue>
    </source>
</reference>
<dbReference type="AlphaFoldDB" id="A0A8S9I8U8"/>
<accession>A0A8S9I8U8</accession>
<sequence length="75" mass="8938">MKSLLLLSLSNNSFMDLSEEMDVLQRYINLSTLILSKNFMRVEGAKRRHRLRQPHRLNPWKLWSSKSHPELAVEF</sequence>